<gene>
    <name evidence="1" type="ORF">GCM10023187_01870</name>
</gene>
<dbReference type="SUPFAM" id="SSF56784">
    <property type="entry name" value="HAD-like"/>
    <property type="match status" value="1"/>
</dbReference>
<comment type="caution">
    <text evidence="1">The sequence shown here is derived from an EMBL/GenBank/DDBJ whole genome shotgun (WGS) entry which is preliminary data.</text>
</comment>
<dbReference type="InterPro" id="IPR023214">
    <property type="entry name" value="HAD_sf"/>
</dbReference>
<dbReference type="EMBL" id="BAABHB010000001">
    <property type="protein sequence ID" value="GAA4395231.1"/>
    <property type="molecule type" value="Genomic_DNA"/>
</dbReference>
<dbReference type="InterPro" id="IPR023198">
    <property type="entry name" value="PGP-like_dom2"/>
</dbReference>
<reference evidence="2" key="1">
    <citation type="journal article" date="2019" name="Int. J. Syst. Evol. Microbiol.">
        <title>The Global Catalogue of Microorganisms (GCM) 10K type strain sequencing project: providing services to taxonomists for standard genome sequencing and annotation.</title>
        <authorList>
            <consortium name="The Broad Institute Genomics Platform"/>
            <consortium name="The Broad Institute Genome Sequencing Center for Infectious Disease"/>
            <person name="Wu L."/>
            <person name="Ma J."/>
        </authorList>
    </citation>
    <scope>NUCLEOTIDE SEQUENCE [LARGE SCALE GENOMIC DNA]</scope>
    <source>
        <strain evidence="2">JCM 17925</strain>
    </source>
</reference>
<dbReference type="PANTHER" id="PTHR43434">
    <property type="entry name" value="PHOSPHOGLYCOLATE PHOSPHATASE"/>
    <property type="match status" value="1"/>
</dbReference>
<keyword evidence="1" id="KW-0378">Hydrolase</keyword>
<dbReference type="GO" id="GO:0016787">
    <property type="term" value="F:hydrolase activity"/>
    <property type="evidence" value="ECO:0007669"/>
    <property type="project" value="UniProtKB-KW"/>
</dbReference>
<sequence length="210" mass="23394">MYKLVIFDFDGTLANSLPAFGQVLNELADRYHFPKVDESQVERLRSLGARQIMQELRIPYWQVPLIGRDAVRLMARHADQIALFDGIDTVLQQLSEAGITLALITSNSRENVSQILGARNQALLHYIECGSSLFGKRAKIRKVLKKSGFRPGQTLCIGDEIRDIEAAHDEGTAFGAVAWGYTNLDALKAYQPKEVFHAPAEIGTRLITPN</sequence>
<dbReference type="Proteomes" id="UP001500936">
    <property type="component" value="Unassembled WGS sequence"/>
</dbReference>
<protein>
    <submittedName>
        <fullName evidence="1">HAD-IA family hydrolase</fullName>
    </submittedName>
</protein>
<accession>A0ABP8JS19</accession>
<proteinExistence type="predicted"/>
<keyword evidence="2" id="KW-1185">Reference proteome</keyword>
<dbReference type="InterPro" id="IPR036412">
    <property type="entry name" value="HAD-like_sf"/>
</dbReference>
<name>A0ABP8JS19_9BACT</name>
<evidence type="ECO:0000313" key="1">
    <source>
        <dbReference type="EMBL" id="GAA4395231.1"/>
    </source>
</evidence>
<dbReference type="Pfam" id="PF13419">
    <property type="entry name" value="HAD_2"/>
    <property type="match status" value="1"/>
</dbReference>
<dbReference type="Gene3D" id="1.10.150.240">
    <property type="entry name" value="Putative phosphatase, domain 2"/>
    <property type="match status" value="1"/>
</dbReference>
<dbReference type="PANTHER" id="PTHR43434:SF13">
    <property type="entry name" value="PHOSPHOGLYCOLATE PHOSPHATASE"/>
    <property type="match status" value="1"/>
</dbReference>
<organism evidence="1 2">
    <name type="scientific">Nibrella viscosa</name>
    <dbReference type="NCBI Taxonomy" id="1084524"/>
    <lineage>
        <taxon>Bacteria</taxon>
        <taxon>Pseudomonadati</taxon>
        <taxon>Bacteroidota</taxon>
        <taxon>Cytophagia</taxon>
        <taxon>Cytophagales</taxon>
        <taxon>Spirosomataceae</taxon>
        <taxon>Nibrella</taxon>
    </lineage>
</organism>
<evidence type="ECO:0000313" key="2">
    <source>
        <dbReference type="Proteomes" id="UP001500936"/>
    </source>
</evidence>
<dbReference type="InterPro" id="IPR050155">
    <property type="entry name" value="HAD-like_hydrolase_sf"/>
</dbReference>
<dbReference type="InterPro" id="IPR041492">
    <property type="entry name" value="HAD_2"/>
</dbReference>
<dbReference type="RefSeq" id="WP_345263009.1">
    <property type="nucleotide sequence ID" value="NZ_BAABHB010000001.1"/>
</dbReference>
<dbReference type="Gene3D" id="3.40.50.1000">
    <property type="entry name" value="HAD superfamily/HAD-like"/>
    <property type="match status" value="1"/>
</dbReference>